<reference evidence="6" key="1">
    <citation type="submission" date="2016-04" db="EMBL/GenBank/DDBJ databases">
        <authorList>
            <person name="Evans L.H."/>
            <person name="Alamgir A."/>
            <person name="Owens N."/>
            <person name="Weber N.D."/>
            <person name="Virtaneva K."/>
            <person name="Barbian K."/>
            <person name="Babar A."/>
            <person name="Rosenke K."/>
        </authorList>
    </citation>
    <scope>NUCLEOTIDE SEQUENCE [LARGE SCALE GENOMIC DNA]</scope>
    <source>
        <strain evidence="6">CBS 101.48</strain>
    </source>
</reference>
<feature type="region of interest" description="Disordered" evidence="5">
    <location>
        <begin position="28"/>
        <end position="59"/>
    </location>
</feature>
<dbReference type="EMBL" id="LT553855">
    <property type="protein sequence ID" value="SAM02491.1"/>
    <property type="molecule type" value="Genomic_DNA"/>
</dbReference>
<dbReference type="GO" id="GO:0032991">
    <property type="term" value="C:protein-containing complex"/>
    <property type="evidence" value="ECO:0007669"/>
    <property type="project" value="UniProtKB-ARBA"/>
</dbReference>
<dbReference type="PANTHER" id="PTHR15157">
    <property type="entry name" value="UV RADIATION RESISTANCE-ASSOCIATED GENE PROTEIN"/>
    <property type="match status" value="1"/>
</dbReference>
<dbReference type="Proteomes" id="UP000078561">
    <property type="component" value="Unassembled WGS sequence"/>
</dbReference>
<feature type="compositionally biased region" description="Basic residues" evidence="5">
    <location>
        <begin position="125"/>
        <end position="136"/>
    </location>
</feature>
<proteinExistence type="inferred from homology"/>
<dbReference type="GO" id="GO:0035493">
    <property type="term" value="P:SNARE complex assembly"/>
    <property type="evidence" value="ECO:0007669"/>
    <property type="project" value="TreeGrafter"/>
</dbReference>
<dbReference type="GO" id="GO:0000323">
    <property type="term" value="C:lytic vacuole"/>
    <property type="evidence" value="ECO:0007669"/>
    <property type="project" value="TreeGrafter"/>
</dbReference>
<feature type="region of interest" description="Disordered" evidence="5">
    <location>
        <begin position="116"/>
        <end position="139"/>
    </location>
</feature>
<dbReference type="InterPro" id="IPR018791">
    <property type="entry name" value="UV_resistance/autophagy_Atg14"/>
</dbReference>
<comment type="similarity">
    <text evidence="1">Belongs to the ATG14 family.</text>
</comment>
<dbReference type="InParanoid" id="A0A163JQE9"/>
<dbReference type="PANTHER" id="PTHR15157:SF5">
    <property type="entry name" value="UV RADIATION RESISTANCE-ASSOCIATED GENE PROTEIN"/>
    <property type="match status" value="1"/>
</dbReference>
<dbReference type="OrthoDB" id="72772at2759"/>
<accession>A0A163JQE9</accession>
<dbReference type="GO" id="GO:0000149">
    <property type="term" value="F:SNARE binding"/>
    <property type="evidence" value="ECO:0007669"/>
    <property type="project" value="TreeGrafter"/>
</dbReference>
<evidence type="ECO:0000313" key="7">
    <source>
        <dbReference type="Proteomes" id="UP000078561"/>
    </source>
</evidence>
<evidence type="ECO:0000256" key="4">
    <source>
        <dbReference type="SAM" id="Coils"/>
    </source>
</evidence>
<dbReference type="AlphaFoldDB" id="A0A163JQE9"/>
<protein>
    <recommendedName>
        <fullName evidence="2">Autophagy-related protein 14</fullName>
    </recommendedName>
</protein>
<dbReference type="OMA" id="KIQFYYG"/>
<gene>
    <name evidence="6" type="primary">ABSGL_08284.1 scaffold 9741</name>
</gene>
<feature type="compositionally biased region" description="Low complexity" evidence="5">
    <location>
        <begin position="30"/>
        <end position="59"/>
    </location>
</feature>
<evidence type="ECO:0000313" key="6">
    <source>
        <dbReference type="EMBL" id="SAM02491.1"/>
    </source>
</evidence>
<feature type="coiled-coil region" evidence="4">
    <location>
        <begin position="421"/>
        <end position="508"/>
    </location>
</feature>
<organism evidence="6">
    <name type="scientific">Absidia glauca</name>
    <name type="common">Pin mould</name>
    <dbReference type="NCBI Taxonomy" id="4829"/>
    <lineage>
        <taxon>Eukaryota</taxon>
        <taxon>Fungi</taxon>
        <taxon>Fungi incertae sedis</taxon>
        <taxon>Mucoromycota</taxon>
        <taxon>Mucoromycotina</taxon>
        <taxon>Mucoromycetes</taxon>
        <taxon>Mucorales</taxon>
        <taxon>Cunninghamellaceae</taxon>
        <taxon>Absidia</taxon>
    </lineage>
</organism>
<keyword evidence="7" id="KW-1185">Reference proteome</keyword>
<sequence length="752" mass="83207">MHAGKQVGRNIGWNSVASAETPDYLVDPITSSSSTGRTVSSSLPSTHPTAFSISPSLSSSASSSVSPSSAWLAHSPLHTSRSLQLVKQPTTTNNNNNNSNIKYNAPPLGDSCPPNLSPVGLGSPHLHHQNHHHHHYPTPMRRSESATFLNTMAVADSSLTKSAYKRNSKTSDTDGMIHWDDPPAAATAATTTVAVAAPHDETDGCLAAKEERGLLDAYLTLAVQPDGADVFYTSETIPNSTNPAFRTDMSLVDWYDGVQSMVMVCVWARHSLPESASMARQGDHSHASVGPPFNRLIEWSVDLDELVYIGKSLYGTHSWPDNTLLFELDDGYYTSPDIAAFALGQQKRIHHLDMHMDMDNASIASAQSPRIKRSYTYHHIMKLNTLQDCIFDAERSAHEVQSNINQILETEKDAFRLVRERSQKETRLKELESIIKETQVRMDQDRQQVETLRKSLATRKLQLKKSQERFQRGSIDLENNNTQLEKNIQMHNDTFNKLNERRKELIADLFSIYPIEQSFDDFTQFRIRGIYLPNSVYTGCDEEAVATALGYTSHLVHMLAIYLSIPLRYPINPMGSRASIYDPVSLINGSRSFALYGKGVDRYRFEFGVFLLNKNIEQMMNAYGLIVMDLRHTLPNIHYFIQAVLTTSVHSGPTSMSVLSISSYAQGKEGPDCSSRPPPPTVDHQDADTHLTLHTTRSIPVPPPNIPSSSVSSKFSISPGVRLSTHGSAAPAVVDAVTTASCHKPPPQQDSC</sequence>
<dbReference type="STRING" id="4829.A0A163JQE9"/>
<feature type="region of interest" description="Disordered" evidence="5">
    <location>
        <begin position="667"/>
        <end position="686"/>
    </location>
</feature>
<evidence type="ECO:0000256" key="5">
    <source>
        <dbReference type="SAM" id="MobiDB-lite"/>
    </source>
</evidence>
<dbReference type="GO" id="GO:0005768">
    <property type="term" value="C:endosome"/>
    <property type="evidence" value="ECO:0007669"/>
    <property type="project" value="TreeGrafter"/>
</dbReference>
<keyword evidence="3 4" id="KW-0175">Coiled coil</keyword>
<evidence type="ECO:0000256" key="3">
    <source>
        <dbReference type="ARBA" id="ARBA00023054"/>
    </source>
</evidence>
<evidence type="ECO:0000256" key="1">
    <source>
        <dbReference type="ARBA" id="ARBA00009574"/>
    </source>
</evidence>
<dbReference type="Pfam" id="PF10186">
    <property type="entry name" value="ATG14"/>
    <property type="match status" value="1"/>
</dbReference>
<evidence type="ECO:0000256" key="2">
    <source>
        <dbReference type="ARBA" id="ARBA00013807"/>
    </source>
</evidence>
<name>A0A163JQE9_ABSGL</name>